<feature type="region of interest" description="Disordered" evidence="1">
    <location>
        <begin position="22"/>
        <end position="64"/>
    </location>
</feature>
<dbReference type="Proteomes" id="UP000218209">
    <property type="component" value="Unassembled WGS sequence"/>
</dbReference>
<dbReference type="EMBL" id="KV918777">
    <property type="protein sequence ID" value="OSX80324.1"/>
    <property type="molecule type" value="Genomic_DNA"/>
</dbReference>
<sequence length="64" mass="6502">MNRSEGDVGYNVTCCDCGGYSSGGEGNGNDHTLPGAEGERGLGGDTPTAHRPAGRPWASNNPSH</sequence>
<dbReference type="AlphaFoldDB" id="A0A1X6PHF9"/>
<evidence type="ECO:0000313" key="3">
    <source>
        <dbReference type="Proteomes" id="UP000218209"/>
    </source>
</evidence>
<keyword evidence="3" id="KW-1185">Reference proteome</keyword>
<evidence type="ECO:0000256" key="1">
    <source>
        <dbReference type="SAM" id="MobiDB-lite"/>
    </source>
</evidence>
<organism evidence="2 3">
    <name type="scientific">Porphyra umbilicalis</name>
    <name type="common">Purple laver</name>
    <name type="synonym">Red alga</name>
    <dbReference type="NCBI Taxonomy" id="2786"/>
    <lineage>
        <taxon>Eukaryota</taxon>
        <taxon>Rhodophyta</taxon>
        <taxon>Bangiophyceae</taxon>
        <taxon>Bangiales</taxon>
        <taxon>Bangiaceae</taxon>
        <taxon>Porphyra</taxon>
    </lineage>
</organism>
<protein>
    <submittedName>
        <fullName evidence="2">Uncharacterized protein</fullName>
    </submittedName>
</protein>
<reference evidence="2 3" key="1">
    <citation type="submission" date="2017-03" db="EMBL/GenBank/DDBJ databases">
        <title>WGS assembly of Porphyra umbilicalis.</title>
        <authorList>
            <person name="Brawley S.H."/>
            <person name="Blouin N.A."/>
            <person name="Ficko-Blean E."/>
            <person name="Wheeler G.L."/>
            <person name="Lohr M."/>
            <person name="Goodson H.V."/>
            <person name="Jenkins J.W."/>
            <person name="Blaby-Haas C.E."/>
            <person name="Helliwell K.E."/>
            <person name="Chan C."/>
            <person name="Marriage T."/>
            <person name="Bhattacharya D."/>
            <person name="Klein A.S."/>
            <person name="Badis Y."/>
            <person name="Brodie J."/>
            <person name="Cao Y."/>
            <person name="Collen J."/>
            <person name="Dittami S.M."/>
            <person name="Gachon C.M."/>
            <person name="Green B.R."/>
            <person name="Karpowicz S."/>
            <person name="Kim J.W."/>
            <person name="Kudahl U."/>
            <person name="Lin S."/>
            <person name="Michel G."/>
            <person name="Mittag M."/>
            <person name="Olson B.J."/>
            <person name="Pangilinan J."/>
            <person name="Peng Y."/>
            <person name="Qiu H."/>
            <person name="Shu S."/>
            <person name="Singer J.T."/>
            <person name="Smith A.G."/>
            <person name="Sprecher B.N."/>
            <person name="Wagner V."/>
            <person name="Wang W."/>
            <person name="Wang Z.-Y."/>
            <person name="Yan J."/>
            <person name="Yarish C."/>
            <person name="Zoeuner-Riek S."/>
            <person name="Zhuang Y."/>
            <person name="Zou Y."/>
            <person name="Lindquist E.A."/>
            <person name="Grimwood J."/>
            <person name="Barry K."/>
            <person name="Rokhsar D.S."/>
            <person name="Schmutz J."/>
            <person name="Stiller J.W."/>
            <person name="Grossman A.R."/>
            <person name="Prochnik S.E."/>
        </authorList>
    </citation>
    <scope>NUCLEOTIDE SEQUENCE [LARGE SCALE GENOMIC DNA]</scope>
    <source>
        <strain evidence="2">4086291</strain>
    </source>
</reference>
<accession>A0A1X6PHF9</accession>
<evidence type="ECO:0000313" key="2">
    <source>
        <dbReference type="EMBL" id="OSX80324.1"/>
    </source>
</evidence>
<proteinExistence type="predicted"/>
<name>A0A1X6PHF9_PORUM</name>
<gene>
    <name evidence="2" type="ORF">BU14_0055s0045</name>
</gene>